<dbReference type="InterPro" id="IPR001647">
    <property type="entry name" value="HTH_TetR"/>
</dbReference>
<dbReference type="SUPFAM" id="SSF48498">
    <property type="entry name" value="Tetracyclin repressor-like, C-terminal domain"/>
    <property type="match status" value="1"/>
</dbReference>
<name>A0ABY4FYC3_9MICO</name>
<dbReference type="Proteomes" id="UP000831775">
    <property type="component" value="Chromosome"/>
</dbReference>
<evidence type="ECO:0000256" key="2">
    <source>
        <dbReference type="ARBA" id="ARBA00023125"/>
    </source>
</evidence>
<dbReference type="PANTHER" id="PTHR30055:SF234">
    <property type="entry name" value="HTH-TYPE TRANSCRIPTIONAL REGULATOR BETI"/>
    <property type="match status" value="1"/>
</dbReference>
<feature type="DNA-binding region" description="H-T-H motif" evidence="4">
    <location>
        <begin position="63"/>
        <end position="82"/>
    </location>
</feature>
<evidence type="ECO:0000256" key="4">
    <source>
        <dbReference type="PROSITE-ProRule" id="PRU00335"/>
    </source>
</evidence>
<protein>
    <submittedName>
        <fullName evidence="7">TetR/AcrR family transcriptional regulator</fullName>
    </submittedName>
</protein>
<feature type="compositionally biased region" description="Basic and acidic residues" evidence="5">
    <location>
        <begin position="1"/>
        <end position="12"/>
    </location>
</feature>
<dbReference type="SUPFAM" id="SSF46689">
    <property type="entry name" value="Homeodomain-like"/>
    <property type="match status" value="1"/>
</dbReference>
<evidence type="ECO:0000256" key="1">
    <source>
        <dbReference type="ARBA" id="ARBA00023015"/>
    </source>
</evidence>
<dbReference type="PROSITE" id="PS50977">
    <property type="entry name" value="HTH_TETR_2"/>
    <property type="match status" value="1"/>
</dbReference>
<dbReference type="EMBL" id="CP095043">
    <property type="protein sequence ID" value="UOQ61231.1"/>
    <property type="molecule type" value="Genomic_DNA"/>
</dbReference>
<keyword evidence="1" id="KW-0805">Transcription regulation</keyword>
<keyword evidence="8" id="KW-1185">Reference proteome</keyword>
<dbReference type="InterPro" id="IPR049484">
    <property type="entry name" value="Rv0078-like_C"/>
</dbReference>
<feature type="region of interest" description="Disordered" evidence="5">
    <location>
        <begin position="1"/>
        <end position="31"/>
    </location>
</feature>
<evidence type="ECO:0000256" key="5">
    <source>
        <dbReference type="SAM" id="MobiDB-lite"/>
    </source>
</evidence>
<keyword evidence="2 4" id="KW-0238">DNA-binding</keyword>
<dbReference type="RefSeq" id="WP_244687516.1">
    <property type="nucleotide sequence ID" value="NZ_CP095043.1"/>
</dbReference>
<evidence type="ECO:0000313" key="8">
    <source>
        <dbReference type="Proteomes" id="UP000831775"/>
    </source>
</evidence>
<keyword evidence="3" id="KW-0804">Transcription</keyword>
<proteinExistence type="predicted"/>
<evidence type="ECO:0000256" key="3">
    <source>
        <dbReference type="ARBA" id="ARBA00023163"/>
    </source>
</evidence>
<dbReference type="Pfam" id="PF00440">
    <property type="entry name" value="TetR_N"/>
    <property type="match status" value="1"/>
</dbReference>
<evidence type="ECO:0000259" key="6">
    <source>
        <dbReference type="PROSITE" id="PS50977"/>
    </source>
</evidence>
<dbReference type="Gene3D" id="1.10.357.10">
    <property type="entry name" value="Tetracycline Repressor, domain 2"/>
    <property type="match status" value="1"/>
</dbReference>
<dbReference type="Pfam" id="PF21351">
    <property type="entry name" value="TetR_C_41"/>
    <property type="match status" value="1"/>
</dbReference>
<organism evidence="7 8">
    <name type="scientific">Leucobacter rhizosphaerae</name>
    <dbReference type="NCBI Taxonomy" id="2932245"/>
    <lineage>
        <taxon>Bacteria</taxon>
        <taxon>Bacillati</taxon>
        <taxon>Actinomycetota</taxon>
        <taxon>Actinomycetes</taxon>
        <taxon>Micrococcales</taxon>
        <taxon>Microbacteriaceae</taxon>
        <taxon>Leucobacter</taxon>
    </lineage>
</organism>
<sequence>MDSTEATDHEASEQGASEHGASEQGRPAPEALSLRERRQLRTRTELVDAVLAVIGEVGLPETSIDRISAASGISRGTVYAHFPGGRDELLRAAYARLGRDLVARTREAVSVAEGWQARIVAHARTMFDLADDPRIGHFYNVSGPALIVSGAERGIGSGASASMMREVLVEAQRAGELDETLDVDAVAALLVGALREAATGVSAGDRTAEQTYAAFARLVAGLGSSPAA</sequence>
<feature type="domain" description="HTH tetR-type" evidence="6">
    <location>
        <begin position="40"/>
        <end position="100"/>
    </location>
</feature>
<evidence type="ECO:0000313" key="7">
    <source>
        <dbReference type="EMBL" id="UOQ61231.1"/>
    </source>
</evidence>
<dbReference type="InterPro" id="IPR009057">
    <property type="entry name" value="Homeodomain-like_sf"/>
</dbReference>
<dbReference type="InterPro" id="IPR050109">
    <property type="entry name" value="HTH-type_TetR-like_transc_reg"/>
</dbReference>
<dbReference type="PANTHER" id="PTHR30055">
    <property type="entry name" value="HTH-TYPE TRANSCRIPTIONAL REGULATOR RUTR"/>
    <property type="match status" value="1"/>
</dbReference>
<accession>A0ABY4FYC3</accession>
<dbReference type="InterPro" id="IPR036271">
    <property type="entry name" value="Tet_transcr_reg_TetR-rel_C_sf"/>
</dbReference>
<gene>
    <name evidence="7" type="ORF">MUN76_04485</name>
</gene>
<reference evidence="7 8" key="1">
    <citation type="submission" date="2022-04" db="EMBL/GenBank/DDBJ databases">
        <title>Leucobacter sp. isolated from rhizosphere of onion.</title>
        <authorList>
            <person name="Won M."/>
            <person name="Lee C.-M."/>
            <person name="Woen H.-Y."/>
            <person name="Kwon S.-W."/>
        </authorList>
    </citation>
    <scope>NUCLEOTIDE SEQUENCE [LARGE SCALE GENOMIC DNA]</scope>
    <source>
        <strain evidence="7 8">H25R-14</strain>
    </source>
</reference>